<proteinExistence type="predicted"/>
<feature type="region of interest" description="Disordered" evidence="1">
    <location>
        <begin position="1005"/>
        <end position="1084"/>
    </location>
</feature>
<gene>
    <name evidence="2" type="ORF">BP00DRAFT_423130</name>
</gene>
<name>A0A2V5IZ82_9EURO</name>
<keyword evidence="3" id="KW-1185">Reference proteome</keyword>
<feature type="compositionally biased region" description="Polar residues" evidence="1">
    <location>
        <begin position="1021"/>
        <end position="1037"/>
    </location>
</feature>
<feature type="compositionally biased region" description="Basic and acidic residues" evidence="1">
    <location>
        <begin position="471"/>
        <end position="486"/>
    </location>
</feature>
<feature type="compositionally biased region" description="Polar residues" evidence="1">
    <location>
        <begin position="1063"/>
        <end position="1073"/>
    </location>
</feature>
<feature type="region of interest" description="Disordered" evidence="1">
    <location>
        <begin position="18"/>
        <end position="237"/>
    </location>
</feature>
<feature type="region of interest" description="Disordered" evidence="1">
    <location>
        <begin position="389"/>
        <end position="432"/>
    </location>
</feature>
<protein>
    <recommendedName>
        <fullName evidence="4">AGC-kinase C-terminal domain-containing protein</fullName>
    </recommendedName>
</protein>
<feature type="region of interest" description="Disordered" evidence="1">
    <location>
        <begin position="557"/>
        <end position="585"/>
    </location>
</feature>
<feature type="compositionally biased region" description="Low complexity" evidence="1">
    <location>
        <begin position="18"/>
        <end position="27"/>
    </location>
</feature>
<evidence type="ECO:0000313" key="3">
    <source>
        <dbReference type="Proteomes" id="UP000248817"/>
    </source>
</evidence>
<evidence type="ECO:0000256" key="1">
    <source>
        <dbReference type="SAM" id="MobiDB-lite"/>
    </source>
</evidence>
<dbReference type="AlphaFoldDB" id="A0A2V5IZ82"/>
<feature type="compositionally biased region" description="Basic and acidic residues" evidence="1">
    <location>
        <begin position="697"/>
        <end position="718"/>
    </location>
</feature>
<feature type="compositionally biased region" description="Basic and acidic residues" evidence="1">
    <location>
        <begin position="104"/>
        <end position="118"/>
    </location>
</feature>
<evidence type="ECO:0000313" key="2">
    <source>
        <dbReference type="EMBL" id="PYI34410.1"/>
    </source>
</evidence>
<dbReference type="Proteomes" id="UP000248817">
    <property type="component" value="Unassembled WGS sequence"/>
</dbReference>
<organism evidence="2 3">
    <name type="scientific">Aspergillus indologenus CBS 114.80</name>
    <dbReference type="NCBI Taxonomy" id="1450541"/>
    <lineage>
        <taxon>Eukaryota</taxon>
        <taxon>Fungi</taxon>
        <taxon>Dikarya</taxon>
        <taxon>Ascomycota</taxon>
        <taxon>Pezizomycotina</taxon>
        <taxon>Eurotiomycetes</taxon>
        <taxon>Eurotiomycetidae</taxon>
        <taxon>Eurotiales</taxon>
        <taxon>Aspergillaceae</taxon>
        <taxon>Aspergillus</taxon>
        <taxon>Aspergillus subgen. Circumdati</taxon>
    </lineage>
</organism>
<feature type="region of interest" description="Disordered" evidence="1">
    <location>
        <begin position="639"/>
        <end position="754"/>
    </location>
</feature>
<feature type="compositionally biased region" description="Polar residues" evidence="1">
    <location>
        <begin position="120"/>
        <end position="133"/>
    </location>
</feature>
<sequence>MAPSTVFSYWRRDHRRSSASLVSSSVVQPTAKGLVSNTPPQLPVIPNNTNLPAFADPSPAAEGPSPVDSTSESKRAAIVSASPVHAPASTSANLAVSSSSFENHALRDSSSEDRDRDPALTSQSNYSQSSFTVSRPHHGDGDIPRTSSPFRLSIGKNLLSSNHQPSDPHPKRYSTPSMPSSSHPFRFKTSPDITSSADKIATAQRDYKSDGGSHRRQGDRDNLGSEHGHHKSGKTRLHLLNPMSLLARRRSHQGTSLRTADTTNSARNLVPAIPDDYDPRIRGKIVHDFSAPRPRRNHSTPPVLLHDTYHHSSNEPIAPCADQAAHAAQPSEQAKRHTQYSPVFREHFEEDNQQVLQVESKAYLQSSLLTDPSLAETDSRALPVFARKLPSTIPEESGPAESPDEQVRTKEDTEDQPEVQQEPAAGHDEDTIEMLPHQALGLPKHFKSNASRFSFDMNGVESSAQEKLLEEKHKEKEAARRAKAQLEDPGFSDGEDFDADILDDMYDFEEKIPGVNVDADEDYEFQGFSGTGNILNKSWLAPELSPVVASPLTPGIPGYDGAGDSPAPVADSSPNLSIGEPAAAPEQDLGIQSLPTATASSVETPQLIQSVQPMAPQPIVDDDDDDLYFDDGEFGDLTTVGEKFDESVFDDETSHLYERKPAAPQPIQEDAPQPIQEDEDDLYFDDGEFGELTTQGERFDESVFDDETSHLYERKPVAERPVSNPPVKAEENENSASLAEHEEPLSENNGGLRHAPSIASEYQADTSKIYSRTLEALTDLAPSKPHGGVLSEYNLGAFHDALAKVANDTSLHERFGRSVSISERSVAQTSTAQTMDTPSGLISDDSHLSQAVDGLGFDEVLDDFDYDDNDALLYDDPIIAAANAEALENDDDGFYGQEFGFYAQALGTCSTELTNGGYFGPRGVEGISRSFSSRGKFREPSLTPITERSEWSTRNSVISLTAHGATNPALPSPGLAQLVDLASSMDDEMSLSALMRLRRGAWGGSNGSLRSGSGSPPPYLHTSSNRASYISDASPTVLTAPPDAFGSSGAAEPPIEKSEKLGWSQTSAEQPMASSLGDEENSSV</sequence>
<feature type="compositionally biased region" description="Basic and acidic residues" evidence="1">
    <location>
        <begin position="205"/>
        <end position="227"/>
    </location>
</feature>
<feature type="compositionally biased region" description="Acidic residues" evidence="1">
    <location>
        <begin position="676"/>
        <end position="689"/>
    </location>
</feature>
<dbReference type="EMBL" id="KZ825476">
    <property type="protein sequence ID" value="PYI34410.1"/>
    <property type="molecule type" value="Genomic_DNA"/>
</dbReference>
<feature type="region of interest" description="Disordered" evidence="1">
    <location>
        <begin position="471"/>
        <end position="498"/>
    </location>
</feature>
<feature type="compositionally biased region" description="Polar residues" evidence="1">
    <location>
        <begin position="174"/>
        <end position="183"/>
    </location>
</feature>
<feature type="compositionally biased region" description="Basic residues" evidence="1">
    <location>
        <begin position="228"/>
        <end position="237"/>
    </location>
</feature>
<feature type="compositionally biased region" description="Basic and acidic residues" evidence="1">
    <location>
        <begin position="642"/>
        <end position="661"/>
    </location>
</feature>
<accession>A0A2V5IZ82</accession>
<reference evidence="2 3" key="1">
    <citation type="submission" date="2018-02" db="EMBL/GenBank/DDBJ databases">
        <title>The genomes of Aspergillus section Nigri reveals drivers in fungal speciation.</title>
        <authorList>
            <consortium name="DOE Joint Genome Institute"/>
            <person name="Vesth T.C."/>
            <person name="Nybo J."/>
            <person name="Theobald S."/>
            <person name="Brandl J."/>
            <person name="Frisvad J.C."/>
            <person name="Nielsen K.F."/>
            <person name="Lyhne E.K."/>
            <person name="Kogle M.E."/>
            <person name="Kuo A."/>
            <person name="Riley R."/>
            <person name="Clum A."/>
            <person name="Nolan M."/>
            <person name="Lipzen A."/>
            <person name="Salamov A."/>
            <person name="Henrissat B."/>
            <person name="Wiebenga A."/>
            <person name="De vries R.P."/>
            <person name="Grigoriev I.V."/>
            <person name="Mortensen U.H."/>
            <person name="Andersen M.R."/>
            <person name="Baker S.E."/>
        </authorList>
    </citation>
    <scope>NUCLEOTIDE SEQUENCE [LARGE SCALE GENOMIC DNA]</scope>
    <source>
        <strain evidence="2 3">CBS 114.80</strain>
    </source>
</reference>
<feature type="compositionally biased region" description="Low complexity" evidence="1">
    <location>
        <begin position="88"/>
        <end position="100"/>
    </location>
</feature>
<evidence type="ECO:0008006" key="4">
    <source>
        <dbReference type="Google" id="ProtNLM"/>
    </source>
</evidence>